<comment type="catalytic activity">
    <reaction evidence="9">
        <text>3',3'-c-di-GMP + H2O = 5'-phosphoguanylyl(3'-&gt;5')guanosine + H(+)</text>
        <dbReference type="Rhea" id="RHEA:24902"/>
        <dbReference type="ChEBI" id="CHEBI:15377"/>
        <dbReference type="ChEBI" id="CHEBI:15378"/>
        <dbReference type="ChEBI" id="CHEBI:58754"/>
        <dbReference type="ChEBI" id="CHEBI:58805"/>
        <dbReference type="EC" id="3.1.4.52"/>
    </reaction>
</comment>
<keyword evidence="5 10" id="KW-0812">Transmembrane</keyword>
<dbReference type="Pfam" id="PF12792">
    <property type="entry name" value="CSS-motif"/>
    <property type="match status" value="1"/>
</dbReference>
<reference evidence="12" key="1">
    <citation type="submission" date="2023-03" db="EMBL/GenBank/DDBJ databases">
        <title>Edaphobacter sp.</title>
        <authorList>
            <person name="Huber K.J."/>
            <person name="Papendorf J."/>
            <person name="Pilke C."/>
            <person name="Bunk B."/>
            <person name="Sproeer C."/>
            <person name="Pester M."/>
        </authorList>
    </citation>
    <scope>NUCLEOTIDE SEQUENCE</scope>
    <source>
        <strain evidence="12">DSM 110680</strain>
    </source>
</reference>
<evidence type="ECO:0000256" key="7">
    <source>
        <dbReference type="ARBA" id="ARBA00022989"/>
    </source>
</evidence>
<keyword evidence="7 10" id="KW-1133">Transmembrane helix</keyword>
<keyword evidence="6" id="KW-0378">Hydrolase</keyword>
<dbReference type="AlphaFoldDB" id="A0AAU7DNY6"/>
<protein>
    <recommendedName>
        <fullName evidence="2">cyclic-guanylate-specific phosphodiesterase</fullName>
        <ecNumber evidence="2">3.1.4.52</ecNumber>
    </recommendedName>
</protein>
<dbReference type="SUPFAM" id="SSF141868">
    <property type="entry name" value="EAL domain-like"/>
    <property type="match status" value="1"/>
</dbReference>
<feature type="domain" description="EAL" evidence="11">
    <location>
        <begin position="267"/>
        <end position="520"/>
    </location>
</feature>
<dbReference type="Pfam" id="PF00563">
    <property type="entry name" value="EAL"/>
    <property type="match status" value="1"/>
</dbReference>
<dbReference type="PANTHER" id="PTHR33121:SF79">
    <property type="entry name" value="CYCLIC DI-GMP PHOSPHODIESTERASE PDED-RELATED"/>
    <property type="match status" value="1"/>
</dbReference>
<dbReference type="InterPro" id="IPR035919">
    <property type="entry name" value="EAL_sf"/>
</dbReference>
<evidence type="ECO:0000313" key="12">
    <source>
        <dbReference type="EMBL" id="XBH19002.1"/>
    </source>
</evidence>
<dbReference type="GO" id="GO:0005886">
    <property type="term" value="C:plasma membrane"/>
    <property type="evidence" value="ECO:0007669"/>
    <property type="project" value="UniProtKB-SubCell"/>
</dbReference>
<dbReference type="EC" id="3.1.4.52" evidence="2"/>
<evidence type="ECO:0000256" key="2">
    <source>
        <dbReference type="ARBA" id="ARBA00012282"/>
    </source>
</evidence>
<dbReference type="SMART" id="SM00052">
    <property type="entry name" value="EAL"/>
    <property type="match status" value="1"/>
</dbReference>
<organism evidence="12">
    <name type="scientific">Telmatobacter sp. DSM 110680</name>
    <dbReference type="NCBI Taxonomy" id="3036704"/>
    <lineage>
        <taxon>Bacteria</taxon>
        <taxon>Pseudomonadati</taxon>
        <taxon>Acidobacteriota</taxon>
        <taxon>Terriglobia</taxon>
        <taxon>Terriglobales</taxon>
        <taxon>Acidobacteriaceae</taxon>
        <taxon>Telmatobacter</taxon>
    </lineage>
</organism>
<evidence type="ECO:0000256" key="3">
    <source>
        <dbReference type="ARBA" id="ARBA00022475"/>
    </source>
</evidence>
<evidence type="ECO:0000256" key="8">
    <source>
        <dbReference type="ARBA" id="ARBA00023136"/>
    </source>
</evidence>
<evidence type="ECO:0000256" key="1">
    <source>
        <dbReference type="ARBA" id="ARBA00004651"/>
    </source>
</evidence>
<dbReference type="InterPro" id="IPR001633">
    <property type="entry name" value="EAL_dom"/>
</dbReference>
<name>A0AAU7DNY6_9BACT</name>
<accession>A0AAU7DNY6</accession>
<evidence type="ECO:0000259" key="11">
    <source>
        <dbReference type="PROSITE" id="PS50883"/>
    </source>
</evidence>
<dbReference type="PANTHER" id="PTHR33121">
    <property type="entry name" value="CYCLIC DI-GMP PHOSPHODIESTERASE PDEF"/>
    <property type="match status" value="1"/>
</dbReference>
<evidence type="ECO:0000256" key="6">
    <source>
        <dbReference type="ARBA" id="ARBA00022801"/>
    </source>
</evidence>
<gene>
    <name evidence="12" type="ORF">P8935_06715</name>
</gene>
<dbReference type="GO" id="GO:0071111">
    <property type="term" value="F:cyclic-guanylate-specific phosphodiesterase activity"/>
    <property type="evidence" value="ECO:0007669"/>
    <property type="project" value="UniProtKB-EC"/>
</dbReference>
<sequence>MRTLVQRVVVTILSTMFLAAAGALGGYLLGRAFALQQAEARLDHYANRILLESVTSSAESRAVLATMNTSSYDFCSDTEIEYFRQLIFQSQFLKAAGRMRDGRIACSTTSGRSELAQAQNIPTIARQDGTKIYKNIPAFRLDDQNVISVQLGNSFIVYNPYTMASLVMPPMHFTETAIDASTGKGGLLLGELPKVDQKILMQDGKVQIGDTLYATRCATNGATCMTAYISIPDALALTRSYAMVFLALGALSGSLVGVLFPMLYSRNKSVEQQLLRALRADALTVVYQPIVDLSTGQIVETEALVRWTDEYKNAVSPEVFVKIAEERGFVGQITKLVVRHALRDFGATMRARSTFRVNVNIAASDLADSDFLPMVDKALSDAEVSPRNLGIEITESYTARQQVARNTILRLRRQGHYVAIDDFGTGYSSLAYLHDLSVDAIKIDKAFTKAIGTDAVTVSILPQILTMAETLKLRVVVEGIETKAQADYFAASNQRIHAQGWLFGRPVPARVFLQLLDEEEARLSKVQEEEMPAGATAVAF</sequence>
<evidence type="ECO:0000256" key="9">
    <source>
        <dbReference type="ARBA" id="ARBA00034290"/>
    </source>
</evidence>
<dbReference type="PROSITE" id="PS50883">
    <property type="entry name" value="EAL"/>
    <property type="match status" value="1"/>
</dbReference>
<dbReference type="InterPro" id="IPR024744">
    <property type="entry name" value="CSS-motif_dom"/>
</dbReference>
<keyword evidence="4" id="KW-0973">c-di-GMP</keyword>
<dbReference type="EMBL" id="CP121196">
    <property type="protein sequence ID" value="XBH19002.1"/>
    <property type="molecule type" value="Genomic_DNA"/>
</dbReference>
<keyword evidence="8 10" id="KW-0472">Membrane</keyword>
<proteinExistence type="predicted"/>
<keyword evidence="3" id="KW-1003">Cell membrane</keyword>
<evidence type="ECO:0000256" key="4">
    <source>
        <dbReference type="ARBA" id="ARBA00022636"/>
    </source>
</evidence>
<dbReference type="InterPro" id="IPR050706">
    <property type="entry name" value="Cyclic-di-GMP_PDE-like"/>
</dbReference>
<comment type="subcellular location">
    <subcellularLocation>
        <location evidence="1">Cell membrane</location>
        <topology evidence="1">Multi-pass membrane protein</topology>
    </subcellularLocation>
</comment>
<feature type="transmembrane region" description="Helical" evidence="10">
    <location>
        <begin position="241"/>
        <end position="264"/>
    </location>
</feature>
<dbReference type="RefSeq" id="WP_348264218.1">
    <property type="nucleotide sequence ID" value="NZ_CP121196.1"/>
</dbReference>
<dbReference type="Gene3D" id="3.20.20.450">
    <property type="entry name" value="EAL domain"/>
    <property type="match status" value="1"/>
</dbReference>
<evidence type="ECO:0000256" key="10">
    <source>
        <dbReference type="SAM" id="Phobius"/>
    </source>
</evidence>
<dbReference type="CDD" id="cd01948">
    <property type="entry name" value="EAL"/>
    <property type="match status" value="1"/>
</dbReference>
<evidence type="ECO:0000256" key="5">
    <source>
        <dbReference type="ARBA" id="ARBA00022692"/>
    </source>
</evidence>